<dbReference type="EMBL" id="SJPV01000003">
    <property type="protein sequence ID" value="TWU39495.1"/>
    <property type="molecule type" value="Genomic_DNA"/>
</dbReference>
<evidence type="ECO:0000313" key="2">
    <source>
        <dbReference type="Proteomes" id="UP000319143"/>
    </source>
</evidence>
<gene>
    <name evidence="1" type="ORF">Poly41_23460</name>
</gene>
<dbReference type="AlphaFoldDB" id="A0A5C6DT67"/>
<protein>
    <submittedName>
        <fullName evidence="1">Uncharacterized protein</fullName>
    </submittedName>
</protein>
<evidence type="ECO:0000313" key="1">
    <source>
        <dbReference type="EMBL" id="TWU39495.1"/>
    </source>
</evidence>
<dbReference type="Proteomes" id="UP000319143">
    <property type="component" value="Unassembled WGS sequence"/>
</dbReference>
<name>A0A5C6DT67_9BACT</name>
<dbReference type="OrthoDB" id="250053at2"/>
<proteinExistence type="predicted"/>
<dbReference type="RefSeq" id="WP_146526242.1">
    <property type="nucleotide sequence ID" value="NZ_SJPV01000003.1"/>
</dbReference>
<accession>A0A5C6DT67</accession>
<organism evidence="1 2">
    <name type="scientific">Novipirellula artificiosorum</name>
    <dbReference type="NCBI Taxonomy" id="2528016"/>
    <lineage>
        <taxon>Bacteria</taxon>
        <taxon>Pseudomonadati</taxon>
        <taxon>Planctomycetota</taxon>
        <taxon>Planctomycetia</taxon>
        <taxon>Pirellulales</taxon>
        <taxon>Pirellulaceae</taxon>
        <taxon>Novipirellula</taxon>
    </lineage>
</organism>
<comment type="caution">
    <text evidence="1">The sequence shown here is derived from an EMBL/GenBank/DDBJ whole genome shotgun (WGS) entry which is preliminary data.</text>
</comment>
<keyword evidence="2" id="KW-1185">Reference proteome</keyword>
<reference evidence="1 2" key="1">
    <citation type="submission" date="2019-02" db="EMBL/GenBank/DDBJ databases">
        <title>Deep-cultivation of Planctomycetes and their phenomic and genomic characterization uncovers novel biology.</title>
        <authorList>
            <person name="Wiegand S."/>
            <person name="Jogler M."/>
            <person name="Boedeker C."/>
            <person name="Pinto D."/>
            <person name="Vollmers J."/>
            <person name="Rivas-Marin E."/>
            <person name="Kohn T."/>
            <person name="Peeters S.H."/>
            <person name="Heuer A."/>
            <person name="Rast P."/>
            <person name="Oberbeckmann S."/>
            <person name="Bunk B."/>
            <person name="Jeske O."/>
            <person name="Meyerdierks A."/>
            <person name="Storesund J.E."/>
            <person name="Kallscheuer N."/>
            <person name="Luecker S."/>
            <person name="Lage O.M."/>
            <person name="Pohl T."/>
            <person name="Merkel B.J."/>
            <person name="Hornburger P."/>
            <person name="Mueller R.-W."/>
            <person name="Bruemmer F."/>
            <person name="Labrenz M."/>
            <person name="Spormann A.M."/>
            <person name="Op Den Camp H."/>
            <person name="Overmann J."/>
            <person name="Amann R."/>
            <person name="Jetten M.S.M."/>
            <person name="Mascher T."/>
            <person name="Medema M.H."/>
            <person name="Devos D.P."/>
            <person name="Kaster A.-K."/>
            <person name="Ovreas L."/>
            <person name="Rohde M."/>
            <person name="Galperin M.Y."/>
            <person name="Jogler C."/>
        </authorList>
    </citation>
    <scope>NUCLEOTIDE SEQUENCE [LARGE SCALE GENOMIC DNA]</scope>
    <source>
        <strain evidence="1 2">Poly41</strain>
    </source>
</reference>
<sequence>MSMRQIERQFTRIGARANVHPPIVRRWGTALREKVSIDIGNDAEGEFFDISIQPPQLAETQVIDVQPSMRHLLLMSRQDDGKHKFLCGHHERHWFVAAVPERAAVSSVKTAFDALKPVAVRALENRLGVKPRKRNRRRNEAFIRQGEWFFVPVENPALVDERLVLRNEPIARGGGKPHVCEEVVRQGGQLVYISNQHPNGLTEGQRMRLISRKPELRHLHWVAQRRNPSVFVRGRVRHPDHKTIILNGWHQVLMNTENESIAMRHVAFID</sequence>